<feature type="compositionally biased region" description="Polar residues" evidence="1">
    <location>
        <begin position="392"/>
        <end position="401"/>
    </location>
</feature>
<feature type="region of interest" description="Disordered" evidence="1">
    <location>
        <begin position="357"/>
        <end position="401"/>
    </location>
</feature>
<feature type="chain" id="PRO_5042033323" evidence="2">
    <location>
        <begin position="21"/>
        <end position="401"/>
    </location>
</feature>
<protein>
    <submittedName>
        <fullName evidence="3">Uncharacterized protein</fullName>
    </submittedName>
</protein>
<keyword evidence="2" id="KW-0732">Signal</keyword>
<dbReference type="InterPro" id="IPR052823">
    <property type="entry name" value="SXP/RAL-2_related"/>
</dbReference>
<gene>
    <name evidence="3" type="ORF">DdX_09791</name>
</gene>
<feature type="region of interest" description="Disordered" evidence="1">
    <location>
        <begin position="29"/>
        <end position="89"/>
    </location>
</feature>
<dbReference type="PANTHER" id="PTHR21593">
    <property type="entry name" value="PRION-LIKE- Q/N-RICH -DOMAIN-BEARING PROTEIN PROTEIN"/>
    <property type="match status" value="1"/>
</dbReference>
<dbReference type="Proteomes" id="UP001201812">
    <property type="component" value="Unassembled WGS sequence"/>
</dbReference>
<evidence type="ECO:0000313" key="3">
    <source>
        <dbReference type="EMBL" id="KAI1712241.1"/>
    </source>
</evidence>
<name>A0AAD4N227_9BILA</name>
<organism evidence="3 4">
    <name type="scientific">Ditylenchus destructor</name>
    <dbReference type="NCBI Taxonomy" id="166010"/>
    <lineage>
        <taxon>Eukaryota</taxon>
        <taxon>Metazoa</taxon>
        <taxon>Ecdysozoa</taxon>
        <taxon>Nematoda</taxon>
        <taxon>Chromadorea</taxon>
        <taxon>Rhabditida</taxon>
        <taxon>Tylenchina</taxon>
        <taxon>Tylenchomorpha</taxon>
        <taxon>Sphaerularioidea</taxon>
        <taxon>Anguinidae</taxon>
        <taxon>Anguininae</taxon>
        <taxon>Ditylenchus</taxon>
    </lineage>
</organism>
<comment type="caution">
    <text evidence="3">The sequence shown here is derived from an EMBL/GenBank/DDBJ whole genome shotgun (WGS) entry which is preliminary data.</text>
</comment>
<feature type="signal peptide" evidence="2">
    <location>
        <begin position="1"/>
        <end position="20"/>
    </location>
</feature>
<reference evidence="3" key="1">
    <citation type="submission" date="2022-01" db="EMBL/GenBank/DDBJ databases">
        <title>Genome Sequence Resource for Two Populations of Ditylenchus destructor, the Migratory Endoparasitic Phytonematode.</title>
        <authorList>
            <person name="Zhang H."/>
            <person name="Lin R."/>
            <person name="Xie B."/>
        </authorList>
    </citation>
    <scope>NUCLEOTIDE SEQUENCE</scope>
    <source>
        <strain evidence="3">BazhouSP</strain>
    </source>
</reference>
<feature type="compositionally biased region" description="Low complexity" evidence="1">
    <location>
        <begin position="57"/>
        <end position="73"/>
    </location>
</feature>
<sequence>MRLPILAPCLVVLIFATCYCLPRPEPLNDNIAPPPPELVSNAASSSPTPLDDEAAEPSPSSQQQNDVPSSQQQNLEGPTPLNAPPILDDGVPPGFAGVLPSDVIQKLKSLQSNLELSFPEKQAEFDRILNSVDPATLAKLPFPPGFEGLPENVKEKIKEIHTNTEMSWNEKSKQIGKIIESLPPNLKAFLPEGPPGINGGKRINFPPMPPPGFKEVLPADTYAQLLQVHQDANLTPKEKIHKIDTIMRSLPQEVLDKLPLPPGFAQLPPETVEKARAIFADKTLDYEAKNKKIIAFVKSLPEEQRQLVKPPLPPVLSQLSEEVRDKIEAIFENENLNEEERHAEFWKLVNNLPENLKDKKKQIHRDLGDGSEPGAPSSNPGVNAEGPFADNASENLNENDQ</sequence>
<evidence type="ECO:0000256" key="2">
    <source>
        <dbReference type="SAM" id="SignalP"/>
    </source>
</evidence>
<proteinExistence type="predicted"/>
<dbReference type="PANTHER" id="PTHR21593:SF36">
    <property type="entry name" value="DUF148 DOMAIN-CONTAINING PROTEIN-RELATED"/>
    <property type="match status" value="1"/>
</dbReference>
<keyword evidence="4" id="KW-1185">Reference proteome</keyword>
<dbReference type="AlphaFoldDB" id="A0AAD4N227"/>
<dbReference type="EMBL" id="JAKKPZ010000019">
    <property type="protein sequence ID" value="KAI1712241.1"/>
    <property type="molecule type" value="Genomic_DNA"/>
</dbReference>
<accession>A0AAD4N227</accession>
<evidence type="ECO:0000313" key="4">
    <source>
        <dbReference type="Proteomes" id="UP001201812"/>
    </source>
</evidence>
<evidence type="ECO:0000256" key="1">
    <source>
        <dbReference type="SAM" id="MobiDB-lite"/>
    </source>
</evidence>